<organism evidence="1 2">
    <name type="scientific">Paraburkholderia phenoliruptrix BR3459a</name>
    <dbReference type="NCBI Taxonomy" id="1229205"/>
    <lineage>
        <taxon>Bacteria</taxon>
        <taxon>Pseudomonadati</taxon>
        <taxon>Pseudomonadota</taxon>
        <taxon>Betaproteobacteria</taxon>
        <taxon>Burkholderiales</taxon>
        <taxon>Burkholderiaceae</taxon>
        <taxon>Paraburkholderia</taxon>
    </lineage>
</organism>
<name>K0E2Y8_9BURK</name>
<proteinExistence type="predicted"/>
<dbReference type="Pfam" id="PF13551">
    <property type="entry name" value="HTH_29"/>
    <property type="match status" value="1"/>
</dbReference>
<dbReference type="AlphaFoldDB" id="K0E2Y8"/>
<evidence type="ECO:0000313" key="2">
    <source>
        <dbReference type="Proteomes" id="UP000010105"/>
    </source>
</evidence>
<evidence type="ECO:0000313" key="1">
    <source>
        <dbReference type="EMBL" id="AFT90139.1"/>
    </source>
</evidence>
<dbReference type="HOGENOM" id="CLU_1292404_0_0_4"/>
<dbReference type="PATRIC" id="fig|1229205.11.peg.6845"/>
<reference evidence="1 2" key="1">
    <citation type="journal article" date="2012" name="J. Bacteriol.">
        <title>Complete Genome Sequence of Burkholderia phenoliruptrix BR3459a (CLA1), a Heat-Tolerant, Nitrogen-Fixing Symbiont of Mimosa flocculosa.</title>
        <authorList>
            <person name="de Oliveira Cunha C."/>
            <person name="Goda Zuleta L.F."/>
            <person name="Paula de Almeida L.G."/>
            <person name="Prioli Ciapina L."/>
            <person name="Lustrino Borges W."/>
            <person name="Pitard R.M."/>
            <person name="Baldani J.I."/>
            <person name="Straliotto R."/>
            <person name="de Faria S.M."/>
            <person name="Hungria M."/>
            <person name="Sousa Cavada B."/>
            <person name="Mercante F.M."/>
            <person name="Ribeiro de Vasconcelos A.T."/>
        </authorList>
    </citation>
    <scope>NUCLEOTIDE SEQUENCE [LARGE SCALE GENOMIC DNA]</scope>
    <source>
        <strain evidence="1 2">BR3459a</strain>
        <plasmid evidence="1 2">pSYMBR3459</plasmid>
    </source>
</reference>
<dbReference type="KEGG" id="bpx:BUPH_08250"/>
<keyword evidence="1" id="KW-0614">Plasmid</keyword>
<protein>
    <submittedName>
        <fullName evidence="1">Uncharacterized protein y4bC/y4pJ</fullName>
    </submittedName>
</protein>
<gene>
    <name evidence="1" type="ORF">BUPH_08250</name>
</gene>
<dbReference type="eggNOG" id="COG3415">
    <property type="taxonomic scope" value="Bacteria"/>
</dbReference>
<dbReference type="SUPFAM" id="SSF46689">
    <property type="entry name" value="Homeodomain-like"/>
    <property type="match status" value="1"/>
</dbReference>
<dbReference type="InterPro" id="IPR009057">
    <property type="entry name" value="Homeodomain-like_sf"/>
</dbReference>
<geneLocation type="plasmid" evidence="1 2">
    <name>pSYMBR3459</name>
</geneLocation>
<dbReference type="EMBL" id="CP003865">
    <property type="protein sequence ID" value="AFT90139.1"/>
    <property type="molecule type" value="Genomic_DNA"/>
</dbReference>
<dbReference type="Proteomes" id="UP000010105">
    <property type="component" value="Plasmid pSYMBR3459"/>
</dbReference>
<accession>K0E2Y8</accession>
<sequence length="213" mass="23390">MIALGAVHPHPQAVSDPLFRDSAFFDPNDLVQVKYEMLRSVQEGKYRVAQAAEVFGLSRPVFYVTRDLFDREGLAGLLPHKRGPKQPHKLNDEILAVLASAVHEQERMLSGEELALLLEQQCGIHAHPRSIIRRLLPYLRWQEKNTSDCPGRGTRHEAIHSALRNAASAGDGTHARTGPVARHRTGVVVTRRCAGMAQGSARSAAGAALTSKR</sequence>